<evidence type="ECO:0000256" key="1">
    <source>
        <dbReference type="SAM" id="MobiDB-lite"/>
    </source>
</evidence>
<gene>
    <name evidence="3" type="ORF">CANCADRAFT_3015</name>
</gene>
<evidence type="ECO:0000259" key="2">
    <source>
        <dbReference type="PROSITE" id="PS50174"/>
    </source>
</evidence>
<dbReference type="EMBL" id="KV453842">
    <property type="protein sequence ID" value="ODV91304.1"/>
    <property type="molecule type" value="Genomic_DNA"/>
</dbReference>
<proteinExistence type="predicted"/>
<dbReference type="Proteomes" id="UP000095023">
    <property type="component" value="Unassembled WGS sequence"/>
</dbReference>
<dbReference type="SMART" id="SM00443">
    <property type="entry name" value="G_patch"/>
    <property type="match status" value="1"/>
</dbReference>
<dbReference type="PROSITE" id="PS50174">
    <property type="entry name" value="G_PATCH"/>
    <property type="match status" value="1"/>
</dbReference>
<dbReference type="GO" id="GO:0003676">
    <property type="term" value="F:nucleic acid binding"/>
    <property type="evidence" value="ECO:0007669"/>
    <property type="project" value="InterPro"/>
</dbReference>
<evidence type="ECO:0000313" key="4">
    <source>
        <dbReference type="Proteomes" id="UP000095023"/>
    </source>
</evidence>
<dbReference type="InterPro" id="IPR000467">
    <property type="entry name" value="G_patch_dom"/>
</dbReference>
<feature type="compositionally biased region" description="Polar residues" evidence="1">
    <location>
        <begin position="47"/>
        <end position="57"/>
    </location>
</feature>
<dbReference type="AlphaFoldDB" id="A0A1E4THS0"/>
<feature type="region of interest" description="Disordered" evidence="1">
    <location>
        <begin position="87"/>
        <end position="120"/>
    </location>
</feature>
<sequence length="120" mass="13079">MSDADYTYLEDFEDDLEPSPSDVVEEYMVMPLPDEPAPEFPVKKINDSSAGGRSASVSKKKLEKALDEQLKLSRGSRIMQNMGYIEGKSLGKNQKPGSLISPVSVEMKTGRSGIGAPKEP</sequence>
<keyword evidence="4" id="KW-1185">Reference proteome</keyword>
<evidence type="ECO:0000313" key="3">
    <source>
        <dbReference type="EMBL" id="ODV91304.1"/>
    </source>
</evidence>
<accession>A0A1E4THS0</accession>
<reference evidence="4" key="1">
    <citation type="submission" date="2016-02" db="EMBL/GenBank/DDBJ databases">
        <title>Comparative genomics of biotechnologically important yeasts.</title>
        <authorList>
            <consortium name="DOE Joint Genome Institute"/>
            <person name="Riley R."/>
            <person name="Haridas S."/>
            <person name="Wolfe K.H."/>
            <person name="Lopes M.R."/>
            <person name="Hittinger C.T."/>
            <person name="Goker M."/>
            <person name="Salamov A."/>
            <person name="Wisecaver J."/>
            <person name="Long T.M."/>
            <person name="Aerts A.L."/>
            <person name="Barry K."/>
            <person name="Choi C."/>
            <person name="Clum A."/>
            <person name="Coughlan A.Y."/>
            <person name="Deshpande S."/>
            <person name="Douglass A.P."/>
            <person name="Hanson S.J."/>
            <person name="Klenk H.-P."/>
            <person name="Labutti K."/>
            <person name="Lapidus A."/>
            <person name="Lindquist E."/>
            <person name="Lipzen A."/>
            <person name="Meier-Kolthoff J.P."/>
            <person name="Ohm R.A."/>
            <person name="Otillar R.P."/>
            <person name="Pangilinan J."/>
            <person name="Peng Y."/>
            <person name="Rokas A."/>
            <person name="Rosa C.A."/>
            <person name="Scheuner C."/>
            <person name="Sibirny A.A."/>
            <person name="Slot J.C."/>
            <person name="Stielow J.B."/>
            <person name="Sun H."/>
            <person name="Kurtzman C.P."/>
            <person name="Blackwell M."/>
            <person name="Jeffries T.W."/>
            <person name="Grigoriev I.V."/>
        </authorList>
    </citation>
    <scope>NUCLEOTIDE SEQUENCE [LARGE SCALE GENOMIC DNA]</scope>
    <source>
        <strain evidence="4">NRRL Y-17796</strain>
    </source>
</reference>
<name>A0A1E4THS0_9ASCO</name>
<feature type="region of interest" description="Disordered" evidence="1">
    <location>
        <begin position="33"/>
        <end position="62"/>
    </location>
</feature>
<dbReference type="OrthoDB" id="786951at2759"/>
<organism evidence="3 4">
    <name type="scientific">Tortispora caseinolytica NRRL Y-17796</name>
    <dbReference type="NCBI Taxonomy" id="767744"/>
    <lineage>
        <taxon>Eukaryota</taxon>
        <taxon>Fungi</taxon>
        <taxon>Dikarya</taxon>
        <taxon>Ascomycota</taxon>
        <taxon>Saccharomycotina</taxon>
        <taxon>Trigonopsidomycetes</taxon>
        <taxon>Trigonopsidales</taxon>
        <taxon>Trigonopsidaceae</taxon>
        <taxon>Tortispora</taxon>
    </lineage>
</organism>
<feature type="domain" description="G-patch" evidence="2">
    <location>
        <begin position="71"/>
        <end position="119"/>
    </location>
</feature>
<dbReference type="Pfam" id="PF01585">
    <property type="entry name" value="G-patch"/>
    <property type="match status" value="1"/>
</dbReference>
<protein>
    <recommendedName>
        <fullName evidence="2">G-patch domain-containing protein</fullName>
    </recommendedName>
</protein>